<gene>
    <name evidence="3" type="ORF">FZC85_17055</name>
</gene>
<protein>
    <submittedName>
        <fullName evidence="3">DUF4097 domain-containing protein</fullName>
    </submittedName>
</protein>
<dbReference type="Pfam" id="PF22746">
    <property type="entry name" value="SHOCT-like_DUF2089-C"/>
    <property type="match status" value="1"/>
</dbReference>
<evidence type="ECO:0000259" key="2">
    <source>
        <dbReference type="Pfam" id="PF22746"/>
    </source>
</evidence>
<sequence length="377" mass="42544">MNEERKRILDMLENGTISAQEAVALLEALDQKPNTSKEKAKEKDFLDEFVSIFQEDKKGEKEHSTHSGNPKDKLLDFMNSALNKIKNFDFDFQWNQSVELSHVYQQPNTDFEKIDVDVANGKVELIPWDGEEVRVECEAKVYRTEDHEEARKQFMENTSFAVDGDTLYYSTQLKWMKVDSKLYIPKHQYKRISIRLFNGGLKAENLDVQDLRAKAANGKIHIDHLTAKKAEVETSNGAISILNAKAHHVEAESINGKVHVEGDISISDVQSLNGNVVCALTGEKADTLHAKTVTGNIDLFVPENINISGEAKSNFGGFKLELQGIDVLEEKNEVVQKSIRFSRKTDSDDKLHLFAETKAGSVLIKKHEQKNVNKDKA</sequence>
<evidence type="ECO:0000313" key="4">
    <source>
        <dbReference type="Proteomes" id="UP000324269"/>
    </source>
</evidence>
<dbReference type="RefSeq" id="WP_148970217.1">
    <property type="nucleotide sequence ID" value="NZ_JBNIKW010000005.1"/>
</dbReference>
<comment type="caution">
    <text evidence="3">The sequence shown here is derived from an EMBL/GenBank/DDBJ whole genome shotgun (WGS) entry which is preliminary data.</text>
</comment>
<name>A0A5D4TRF6_9BACI</name>
<organism evidence="3 4">
    <name type="scientific">Rossellomorea aquimaris</name>
    <dbReference type="NCBI Taxonomy" id="189382"/>
    <lineage>
        <taxon>Bacteria</taxon>
        <taxon>Bacillati</taxon>
        <taxon>Bacillota</taxon>
        <taxon>Bacilli</taxon>
        <taxon>Bacillales</taxon>
        <taxon>Bacillaceae</taxon>
        <taxon>Rossellomorea</taxon>
    </lineage>
</organism>
<dbReference type="InterPro" id="IPR053959">
    <property type="entry name" value="YvlB/LiaX_N"/>
</dbReference>
<dbReference type="AlphaFoldDB" id="A0A5D4TRF6"/>
<dbReference type="Proteomes" id="UP000324269">
    <property type="component" value="Unassembled WGS sequence"/>
</dbReference>
<evidence type="ECO:0000259" key="1">
    <source>
        <dbReference type="Pfam" id="PF13349"/>
    </source>
</evidence>
<dbReference type="STRING" id="189382.BHE18_01375"/>
<accession>A0A5D4TRF6</accession>
<evidence type="ECO:0000313" key="3">
    <source>
        <dbReference type="EMBL" id="TYS83699.1"/>
    </source>
</evidence>
<dbReference type="InterPro" id="IPR025164">
    <property type="entry name" value="Toastrack_DUF4097"/>
</dbReference>
<proteinExistence type="predicted"/>
<dbReference type="Gene3D" id="2.160.20.120">
    <property type="match status" value="1"/>
</dbReference>
<dbReference type="OrthoDB" id="2240743at2"/>
<feature type="domain" description="YvlB/LiaX N-terminal" evidence="2">
    <location>
        <begin position="3"/>
        <end position="33"/>
    </location>
</feature>
<reference evidence="3 4" key="1">
    <citation type="submission" date="2019-08" db="EMBL/GenBank/DDBJ databases">
        <title>Bacillus genomes from the desert of Cuatro Cienegas, Coahuila.</title>
        <authorList>
            <person name="Olmedo-Alvarez G."/>
        </authorList>
    </citation>
    <scope>NUCLEOTIDE SEQUENCE [LARGE SCALE GENOMIC DNA]</scope>
    <source>
        <strain evidence="3 4">CH87b_3T</strain>
    </source>
</reference>
<feature type="domain" description="DUF4097" evidence="1">
    <location>
        <begin position="112"/>
        <end position="337"/>
    </location>
</feature>
<dbReference type="PIRSF" id="PIRSF012569">
    <property type="entry name" value="UCP012569"/>
    <property type="match status" value="1"/>
</dbReference>
<dbReference type="InterPro" id="IPR016599">
    <property type="entry name" value="UCP012569"/>
</dbReference>
<dbReference type="Pfam" id="PF13349">
    <property type="entry name" value="DUF4097"/>
    <property type="match status" value="1"/>
</dbReference>
<dbReference type="EMBL" id="VTEZ01000005">
    <property type="protein sequence ID" value="TYS83699.1"/>
    <property type="molecule type" value="Genomic_DNA"/>
</dbReference>